<evidence type="ECO:0000313" key="4">
    <source>
        <dbReference type="Proteomes" id="UP000521872"/>
    </source>
</evidence>
<dbReference type="AlphaFoldDB" id="A0A8H4VKI0"/>
<organism evidence="3 4">
    <name type="scientific">Agrocybe pediades</name>
    <dbReference type="NCBI Taxonomy" id="84607"/>
    <lineage>
        <taxon>Eukaryota</taxon>
        <taxon>Fungi</taxon>
        <taxon>Dikarya</taxon>
        <taxon>Basidiomycota</taxon>
        <taxon>Agaricomycotina</taxon>
        <taxon>Agaricomycetes</taxon>
        <taxon>Agaricomycetidae</taxon>
        <taxon>Agaricales</taxon>
        <taxon>Agaricineae</taxon>
        <taxon>Strophariaceae</taxon>
        <taxon>Agrocybe</taxon>
    </lineage>
</organism>
<dbReference type="InterPro" id="IPR021013">
    <property type="entry name" value="ATPase_Vma12"/>
</dbReference>
<keyword evidence="4" id="KW-1185">Reference proteome</keyword>
<dbReference type="Pfam" id="PF11712">
    <property type="entry name" value="Vma12"/>
    <property type="match status" value="1"/>
</dbReference>
<name>A0A8H4VKI0_9AGAR</name>
<comment type="caution">
    <text evidence="3">The sequence shown here is derived from an EMBL/GenBank/DDBJ whole genome shotgun (WGS) entry which is preliminary data.</text>
</comment>
<keyword evidence="2" id="KW-0812">Transmembrane</keyword>
<reference evidence="3 4" key="1">
    <citation type="submission" date="2019-12" db="EMBL/GenBank/DDBJ databases">
        <authorList>
            <person name="Floudas D."/>
            <person name="Bentzer J."/>
            <person name="Ahren D."/>
            <person name="Johansson T."/>
            <person name="Persson P."/>
            <person name="Tunlid A."/>
        </authorList>
    </citation>
    <scope>NUCLEOTIDE SEQUENCE [LARGE SCALE GENOMIC DNA]</scope>
    <source>
        <strain evidence="3 4">CBS 102.39</strain>
    </source>
</reference>
<gene>
    <name evidence="3" type="ORF">D9613_006889</name>
</gene>
<feature type="transmembrane region" description="Helical" evidence="2">
    <location>
        <begin position="120"/>
        <end position="139"/>
    </location>
</feature>
<feature type="transmembrane region" description="Helical" evidence="2">
    <location>
        <begin position="151"/>
        <end position="171"/>
    </location>
</feature>
<evidence type="ECO:0000256" key="2">
    <source>
        <dbReference type="SAM" id="Phobius"/>
    </source>
</evidence>
<evidence type="ECO:0000256" key="1">
    <source>
        <dbReference type="SAM" id="MobiDB-lite"/>
    </source>
</evidence>
<evidence type="ECO:0000313" key="3">
    <source>
        <dbReference type="EMBL" id="KAF4611219.1"/>
    </source>
</evidence>
<keyword evidence="2" id="KW-0472">Membrane</keyword>
<sequence length="220" mass="24385">MGTSTTDINVSLEPHLLHALRQIYPLLPPNHAQDLGHYLTDPAPSLIPYSVLSTISQWTRSGPAESLMKSKDLDCHDYSMIALLAGTTSSPERKFGRYVPPKEPEEVAAYKEQERKSITALLNAVLSVGCVGFAAWWAADKTGWKNEWRVLFALFAAAVVAISEAGLYIIWQSRRSTSPKVQAKLRYEKKPEPSPDPSSAVQTEKAITTSLEAANLRHRR</sequence>
<dbReference type="Proteomes" id="UP000521872">
    <property type="component" value="Unassembled WGS sequence"/>
</dbReference>
<protein>
    <submittedName>
        <fullName evidence="3">Uncharacterized protein</fullName>
    </submittedName>
</protein>
<proteinExistence type="predicted"/>
<keyword evidence="2" id="KW-1133">Transmembrane helix</keyword>
<dbReference type="GO" id="GO:0070072">
    <property type="term" value="P:vacuolar proton-transporting V-type ATPase complex assembly"/>
    <property type="evidence" value="ECO:0007669"/>
    <property type="project" value="InterPro"/>
</dbReference>
<dbReference type="EMBL" id="JAACJL010000058">
    <property type="protein sequence ID" value="KAF4611219.1"/>
    <property type="molecule type" value="Genomic_DNA"/>
</dbReference>
<accession>A0A8H4VKI0</accession>
<feature type="region of interest" description="Disordered" evidence="1">
    <location>
        <begin position="180"/>
        <end position="204"/>
    </location>
</feature>